<dbReference type="InterPro" id="IPR050709">
    <property type="entry name" value="Biotin_Carboxyl_Carrier/Decarb"/>
</dbReference>
<proteinExistence type="predicted"/>
<dbReference type="PANTHER" id="PTHR45266:SF3">
    <property type="entry name" value="OXALOACETATE DECARBOXYLASE ALPHA CHAIN"/>
    <property type="match status" value="1"/>
</dbReference>
<dbReference type="PROSITE" id="PS50968">
    <property type="entry name" value="BIOTINYL_LIPOYL"/>
    <property type="match status" value="1"/>
</dbReference>
<sequence length="167" mass="17990">MVYDIVISEKTYRVEIARAGSRWSGKIDGQPFDVDAVPTARDILSIIEGEGKAYEVKRERALNGELHMLVGSSRYSCEINDPRSLRTRRAAAGSTEGPQKIVAPMPGKVVRILVPQGGEVEVGKGVVVVEAMKMQNELKSPKSGKVQKVLVSEGATVNAGDTLAVIE</sequence>
<dbReference type="CDD" id="cd06850">
    <property type="entry name" value="biotinyl_domain"/>
    <property type="match status" value="1"/>
</dbReference>
<dbReference type="EMBL" id="CP000360">
    <property type="protein sequence ID" value="ABF39159.1"/>
    <property type="molecule type" value="Genomic_DNA"/>
</dbReference>
<dbReference type="STRING" id="204669.Acid345_0154"/>
<gene>
    <name evidence="3" type="ordered locus">Acid345_0154</name>
</gene>
<dbReference type="KEGG" id="aba:Acid345_0154"/>
<dbReference type="PANTHER" id="PTHR45266">
    <property type="entry name" value="OXALOACETATE DECARBOXYLASE ALPHA CHAIN"/>
    <property type="match status" value="1"/>
</dbReference>
<dbReference type="Proteomes" id="UP000002432">
    <property type="component" value="Chromosome"/>
</dbReference>
<reference evidence="3 4" key="1">
    <citation type="journal article" date="2009" name="Appl. Environ. Microbiol.">
        <title>Three genomes from the phylum Acidobacteria provide insight into the lifestyles of these microorganisms in soils.</title>
        <authorList>
            <person name="Ward N.L."/>
            <person name="Challacombe J.F."/>
            <person name="Janssen P.H."/>
            <person name="Henrissat B."/>
            <person name="Coutinho P.M."/>
            <person name="Wu M."/>
            <person name="Xie G."/>
            <person name="Haft D.H."/>
            <person name="Sait M."/>
            <person name="Badger J."/>
            <person name="Barabote R.D."/>
            <person name="Bradley B."/>
            <person name="Brettin T.S."/>
            <person name="Brinkac L.M."/>
            <person name="Bruce D."/>
            <person name="Creasy T."/>
            <person name="Daugherty S.C."/>
            <person name="Davidsen T.M."/>
            <person name="DeBoy R.T."/>
            <person name="Detter J.C."/>
            <person name="Dodson R.J."/>
            <person name="Durkin A.S."/>
            <person name="Ganapathy A."/>
            <person name="Gwinn-Giglio M."/>
            <person name="Han C.S."/>
            <person name="Khouri H."/>
            <person name="Kiss H."/>
            <person name="Kothari S.P."/>
            <person name="Madupu R."/>
            <person name="Nelson K.E."/>
            <person name="Nelson W.C."/>
            <person name="Paulsen I."/>
            <person name="Penn K."/>
            <person name="Ren Q."/>
            <person name="Rosovitz M.J."/>
            <person name="Selengut J.D."/>
            <person name="Shrivastava S."/>
            <person name="Sullivan S.A."/>
            <person name="Tapia R."/>
            <person name="Thompson L.S."/>
            <person name="Watkins K.L."/>
            <person name="Yang Q."/>
            <person name="Yu C."/>
            <person name="Zafar N."/>
            <person name="Zhou L."/>
            <person name="Kuske C.R."/>
        </authorList>
    </citation>
    <scope>NUCLEOTIDE SEQUENCE [LARGE SCALE GENOMIC DNA]</scope>
    <source>
        <strain evidence="3 4">Ellin345</strain>
    </source>
</reference>
<dbReference type="FunFam" id="2.40.50.100:FF:000003">
    <property type="entry name" value="Acetyl-CoA carboxylase biotin carboxyl carrier protein"/>
    <property type="match status" value="1"/>
</dbReference>
<evidence type="ECO:0000313" key="4">
    <source>
        <dbReference type="Proteomes" id="UP000002432"/>
    </source>
</evidence>
<evidence type="ECO:0000259" key="2">
    <source>
        <dbReference type="PROSITE" id="PS50968"/>
    </source>
</evidence>
<dbReference type="eggNOG" id="COG4770">
    <property type="taxonomic scope" value="Bacteria"/>
</dbReference>
<dbReference type="HOGENOM" id="CLU_016733_5_1_0"/>
<dbReference type="Pfam" id="PF00364">
    <property type="entry name" value="Biotin_lipoyl"/>
    <property type="match status" value="1"/>
</dbReference>
<dbReference type="RefSeq" id="WP_011520961.1">
    <property type="nucleotide sequence ID" value="NC_008009.1"/>
</dbReference>
<evidence type="ECO:0000313" key="3">
    <source>
        <dbReference type="EMBL" id="ABF39159.1"/>
    </source>
</evidence>
<protein>
    <submittedName>
        <fullName evidence="3">Biotin carboxyl carrier protein</fullName>
    </submittedName>
</protein>
<keyword evidence="1" id="KW-0092">Biotin</keyword>
<accession>Q1IVE1</accession>
<dbReference type="SUPFAM" id="SSF51230">
    <property type="entry name" value="Single hybrid motif"/>
    <property type="match status" value="1"/>
</dbReference>
<dbReference type="AlphaFoldDB" id="Q1IVE1"/>
<feature type="domain" description="Lipoyl-binding" evidence="2">
    <location>
        <begin position="89"/>
        <end position="167"/>
    </location>
</feature>
<name>Q1IVE1_KORVE</name>
<dbReference type="InterPro" id="IPR000089">
    <property type="entry name" value="Biotin_lipoyl"/>
</dbReference>
<evidence type="ECO:0000256" key="1">
    <source>
        <dbReference type="ARBA" id="ARBA00023267"/>
    </source>
</evidence>
<organism evidence="3 4">
    <name type="scientific">Koribacter versatilis (strain Ellin345)</name>
    <dbReference type="NCBI Taxonomy" id="204669"/>
    <lineage>
        <taxon>Bacteria</taxon>
        <taxon>Pseudomonadati</taxon>
        <taxon>Acidobacteriota</taxon>
        <taxon>Terriglobia</taxon>
        <taxon>Terriglobales</taxon>
        <taxon>Candidatus Korobacteraceae</taxon>
        <taxon>Candidatus Korobacter</taxon>
    </lineage>
</organism>
<dbReference type="EnsemblBacteria" id="ABF39159">
    <property type="protein sequence ID" value="ABF39159"/>
    <property type="gene ID" value="Acid345_0154"/>
</dbReference>
<keyword evidence="4" id="KW-1185">Reference proteome</keyword>
<dbReference type="InterPro" id="IPR011053">
    <property type="entry name" value="Single_hybrid_motif"/>
</dbReference>
<dbReference type="Gene3D" id="2.40.50.100">
    <property type="match status" value="1"/>
</dbReference>